<evidence type="ECO:0000256" key="4">
    <source>
        <dbReference type="ARBA" id="ARBA00022723"/>
    </source>
</evidence>
<gene>
    <name evidence="12" type="ORF">SAMN05444342_4029</name>
</gene>
<keyword evidence="5" id="KW-0249">Electron transport</keyword>
<organism evidence="12 13">
    <name type="scientific">Haladaptatus paucihalophilus DX253</name>
    <dbReference type="NCBI Taxonomy" id="797209"/>
    <lineage>
        <taxon>Archaea</taxon>
        <taxon>Methanobacteriati</taxon>
        <taxon>Methanobacteriota</taxon>
        <taxon>Stenosarchaea group</taxon>
        <taxon>Halobacteria</taxon>
        <taxon>Halobacteriales</taxon>
        <taxon>Haladaptataceae</taxon>
        <taxon>Haladaptatus</taxon>
    </lineage>
</organism>
<dbReference type="AlphaFoldDB" id="A0A1M7BA66"/>
<feature type="compositionally biased region" description="Basic and acidic residues" evidence="9">
    <location>
        <begin position="66"/>
        <end position="86"/>
    </location>
</feature>
<sequence length="227" mass="25555">MRSISYHSHVDSPFSVLGLDSDADDEEVVEAYRRRIKEAHPDHGGSHREFQRVRAAYQAIQSGDLGGEKDEKAADEERVEERDRTPKHPMVEFLNYEVIDDYDWNVDDDGLFDKAAAMGLDAEDYGQFYVLNNETLLEAAENRGYEWPFACRGGACANCAVAVVDGEMDMPSNHVLSSEMLDRGFRLSCISAPITDHMQVIYNIKHLPGLDELRLPPQQFGQARSGD</sequence>
<evidence type="ECO:0000256" key="7">
    <source>
        <dbReference type="ARBA" id="ARBA00023014"/>
    </source>
</evidence>
<keyword evidence="3" id="KW-0001">2Fe-2S</keyword>
<evidence type="ECO:0000259" key="10">
    <source>
        <dbReference type="PROSITE" id="PS50076"/>
    </source>
</evidence>
<dbReference type="CDD" id="cd00207">
    <property type="entry name" value="fer2"/>
    <property type="match status" value="1"/>
</dbReference>
<evidence type="ECO:0000256" key="6">
    <source>
        <dbReference type="ARBA" id="ARBA00023004"/>
    </source>
</evidence>
<dbReference type="GO" id="GO:0051537">
    <property type="term" value="F:2 iron, 2 sulfur cluster binding"/>
    <property type="evidence" value="ECO:0007669"/>
    <property type="project" value="UniProtKB-KW"/>
</dbReference>
<dbReference type="PANTHER" id="PTHR43112">
    <property type="entry name" value="FERREDOXIN"/>
    <property type="match status" value="1"/>
</dbReference>
<dbReference type="InterPro" id="IPR001623">
    <property type="entry name" value="DnaJ_domain"/>
</dbReference>
<feature type="domain" description="J" evidence="10">
    <location>
        <begin position="12"/>
        <end position="73"/>
    </location>
</feature>
<dbReference type="EMBL" id="FRAN01000007">
    <property type="protein sequence ID" value="SHL51827.1"/>
    <property type="molecule type" value="Genomic_DNA"/>
</dbReference>
<keyword evidence="4" id="KW-0479">Metal-binding</keyword>
<dbReference type="InterPro" id="IPR053441">
    <property type="entry name" value="2Fe2S_Ferredoxin"/>
</dbReference>
<feature type="domain" description="2Fe-2S ferredoxin-type" evidence="11">
    <location>
        <begin position="116"/>
        <end position="206"/>
    </location>
</feature>
<accession>A0A1M7BA66</accession>
<dbReference type="Gene3D" id="1.10.287.110">
    <property type="entry name" value="DnaJ domain"/>
    <property type="match status" value="1"/>
</dbReference>
<comment type="similarity">
    <text evidence="1">Belongs to the 2Fe2S plant-type ferredoxin family.</text>
</comment>
<evidence type="ECO:0000256" key="8">
    <source>
        <dbReference type="ARBA" id="ARBA00034078"/>
    </source>
</evidence>
<evidence type="ECO:0000256" key="5">
    <source>
        <dbReference type="ARBA" id="ARBA00022982"/>
    </source>
</evidence>
<keyword evidence="13" id="KW-1185">Reference proteome</keyword>
<evidence type="ECO:0000259" key="11">
    <source>
        <dbReference type="PROSITE" id="PS51085"/>
    </source>
</evidence>
<evidence type="ECO:0000313" key="12">
    <source>
        <dbReference type="EMBL" id="SHL51827.1"/>
    </source>
</evidence>
<evidence type="ECO:0000256" key="9">
    <source>
        <dbReference type="SAM" id="MobiDB-lite"/>
    </source>
</evidence>
<keyword evidence="7" id="KW-0411">Iron-sulfur</keyword>
<keyword evidence="2" id="KW-0813">Transport</keyword>
<evidence type="ECO:0000256" key="2">
    <source>
        <dbReference type="ARBA" id="ARBA00022448"/>
    </source>
</evidence>
<dbReference type="PROSITE" id="PS50076">
    <property type="entry name" value="DNAJ_2"/>
    <property type="match status" value="1"/>
</dbReference>
<dbReference type="PANTHER" id="PTHR43112:SF3">
    <property type="entry name" value="FERREDOXIN-2, CHLOROPLASTIC"/>
    <property type="match status" value="1"/>
</dbReference>
<dbReference type="PROSITE" id="PS51085">
    <property type="entry name" value="2FE2S_FER_2"/>
    <property type="match status" value="1"/>
</dbReference>
<feature type="region of interest" description="Disordered" evidence="9">
    <location>
        <begin position="64"/>
        <end position="86"/>
    </location>
</feature>
<dbReference type="InterPro" id="IPR036869">
    <property type="entry name" value="J_dom_sf"/>
</dbReference>
<dbReference type="InterPro" id="IPR012675">
    <property type="entry name" value="Beta-grasp_dom_sf"/>
</dbReference>
<dbReference type="SUPFAM" id="SSF54292">
    <property type="entry name" value="2Fe-2S ferredoxin-like"/>
    <property type="match status" value="1"/>
</dbReference>
<dbReference type="CDD" id="cd06257">
    <property type="entry name" value="DnaJ"/>
    <property type="match status" value="1"/>
</dbReference>
<name>A0A1M7BA66_HALPU</name>
<evidence type="ECO:0000313" key="13">
    <source>
        <dbReference type="Proteomes" id="UP000184203"/>
    </source>
</evidence>
<comment type="cofactor">
    <cofactor evidence="8">
        <name>[2Fe-2S] cluster</name>
        <dbReference type="ChEBI" id="CHEBI:190135"/>
    </cofactor>
</comment>
<dbReference type="InterPro" id="IPR001041">
    <property type="entry name" value="2Fe-2S_ferredoxin-type"/>
</dbReference>
<dbReference type="InterPro" id="IPR036010">
    <property type="entry name" value="2Fe-2S_ferredoxin-like_sf"/>
</dbReference>
<dbReference type="GO" id="GO:0046872">
    <property type="term" value="F:metal ion binding"/>
    <property type="evidence" value="ECO:0007669"/>
    <property type="project" value="UniProtKB-KW"/>
</dbReference>
<reference evidence="13" key="1">
    <citation type="submission" date="2016-11" db="EMBL/GenBank/DDBJ databases">
        <authorList>
            <person name="Varghese N."/>
            <person name="Submissions S."/>
        </authorList>
    </citation>
    <scope>NUCLEOTIDE SEQUENCE [LARGE SCALE GENOMIC DNA]</scope>
    <source>
        <strain evidence="13">DX253</strain>
    </source>
</reference>
<evidence type="ECO:0000256" key="1">
    <source>
        <dbReference type="ARBA" id="ARBA00007874"/>
    </source>
</evidence>
<dbReference type="Pfam" id="PF00111">
    <property type="entry name" value="Fer2"/>
    <property type="match status" value="1"/>
</dbReference>
<protein>
    <submittedName>
        <fullName evidence="12">Ferredoxin</fullName>
    </submittedName>
</protein>
<dbReference type="Gene3D" id="3.10.20.30">
    <property type="match status" value="1"/>
</dbReference>
<proteinExistence type="inferred from homology"/>
<dbReference type="InterPro" id="IPR006058">
    <property type="entry name" value="2Fe2S_fd_BS"/>
</dbReference>
<dbReference type="SMART" id="SM00271">
    <property type="entry name" value="DnaJ"/>
    <property type="match status" value="1"/>
</dbReference>
<dbReference type="SUPFAM" id="SSF46565">
    <property type="entry name" value="Chaperone J-domain"/>
    <property type="match status" value="1"/>
</dbReference>
<dbReference type="PROSITE" id="PS00197">
    <property type="entry name" value="2FE2S_FER_1"/>
    <property type="match status" value="1"/>
</dbReference>
<evidence type="ECO:0000256" key="3">
    <source>
        <dbReference type="ARBA" id="ARBA00022714"/>
    </source>
</evidence>
<dbReference type="Pfam" id="PF00226">
    <property type="entry name" value="DnaJ"/>
    <property type="match status" value="1"/>
</dbReference>
<dbReference type="Proteomes" id="UP000184203">
    <property type="component" value="Unassembled WGS sequence"/>
</dbReference>
<keyword evidence="6" id="KW-0408">Iron</keyword>
<dbReference type="NCBIfam" id="NF041393">
    <property type="entry name" value="Frdxn_Halo"/>
    <property type="match status" value="1"/>
</dbReference>